<dbReference type="PANTHER" id="PTHR33498">
    <property type="entry name" value="TRANSPOSASE FOR INSERTION SEQUENCE ELEMENT IS1557"/>
    <property type="match status" value="1"/>
</dbReference>
<evidence type="ECO:0008006" key="3">
    <source>
        <dbReference type="Google" id="ProtNLM"/>
    </source>
</evidence>
<evidence type="ECO:0000313" key="1">
    <source>
        <dbReference type="EMBL" id="MFE9601287.1"/>
    </source>
</evidence>
<comment type="caution">
    <text evidence="1">The sequence shown here is derived from an EMBL/GenBank/DDBJ whole genome shotgun (WGS) entry which is preliminary data.</text>
</comment>
<name>A0ABW6M730_9ACTN</name>
<organism evidence="1 2">
    <name type="scientific">Streptomyces hokutonensis</name>
    <dbReference type="NCBI Taxonomy" id="1306990"/>
    <lineage>
        <taxon>Bacteria</taxon>
        <taxon>Bacillati</taxon>
        <taxon>Actinomycetota</taxon>
        <taxon>Actinomycetes</taxon>
        <taxon>Kitasatosporales</taxon>
        <taxon>Streptomycetaceae</taxon>
        <taxon>Streptomyces</taxon>
    </lineage>
</organism>
<dbReference type="RefSeq" id="WP_388108380.1">
    <property type="nucleotide sequence ID" value="NZ_JBIAHM010000008.1"/>
</dbReference>
<keyword evidence="2" id="KW-1185">Reference proteome</keyword>
<accession>A0ABW6M730</accession>
<dbReference type="Proteomes" id="UP001601303">
    <property type="component" value="Unassembled WGS sequence"/>
</dbReference>
<dbReference type="EMBL" id="JBIAHM010000008">
    <property type="protein sequence ID" value="MFE9601287.1"/>
    <property type="molecule type" value="Genomic_DNA"/>
</dbReference>
<reference evidence="1 2" key="1">
    <citation type="submission" date="2024-10" db="EMBL/GenBank/DDBJ databases">
        <title>The Natural Products Discovery Center: Release of the First 8490 Sequenced Strains for Exploring Actinobacteria Biosynthetic Diversity.</title>
        <authorList>
            <person name="Kalkreuter E."/>
            <person name="Kautsar S.A."/>
            <person name="Yang D."/>
            <person name="Bader C.D."/>
            <person name="Teijaro C.N."/>
            <person name="Fluegel L."/>
            <person name="Davis C.M."/>
            <person name="Simpson J.R."/>
            <person name="Lauterbach L."/>
            <person name="Steele A.D."/>
            <person name="Gui C."/>
            <person name="Meng S."/>
            <person name="Li G."/>
            <person name="Viehrig K."/>
            <person name="Ye F."/>
            <person name="Su P."/>
            <person name="Kiefer A.F."/>
            <person name="Nichols A."/>
            <person name="Cepeda A.J."/>
            <person name="Yan W."/>
            <person name="Fan B."/>
            <person name="Jiang Y."/>
            <person name="Adhikari A."/>
            <person name="Zheng C.-J."/>
            <person name="Schuster L."/>
            <person name="Cowan T.M."/>
            <person name="Smanski M.J."/>
            <person name="Chevrette M.G."/>
            <person name="De Carvalho L.P.S."/>
            <person name="Shen B."/>
        </authorList>
    </citation>
    <scope>NUCLEOTIDE SEQUENCE [LARGE SCALE GENOMIC DNA]</scope>
    <source>
        <strain evidence="1 2">NPDC006488</strain>
    </source>
</reference>
<sequence>MLHQEIAAKGYRGHYQRVKMALASLRRGLPINTPREQPPSPRHVAGWITAAPARRGLHATEQLQRLLERCPELNRTHDLVRQFTAMLDARDAAQLLVV</sequence>
<evidence type="ECO:0000313" key="2">
    <source>
        <dbReference type="Proteomes" id="UP001601303"/>
    </source>
</evidence>
<protein>
    <recommendedName>
        <fullName evidence="3">Transposase</fullName>
    </recommendedName>
</protein>
<gene>
    <name evidence="1" type="ORF">ACFYNQ_22290</name>
</gene>
<proteinExistence type="predicted"/>
<dbReference type="PANTHER" id="PTHR33498:SF1">
    <property type="entry name" value="TRANSPOSASE FOR INSERTION SEQUENCE ELEMENT IS1557"/>
    <property type="match status" value="1"/>
</dbReference>
<dbReference type="InterPro" id="IPR047951">
    <property type="entry name" value="Transpos_ISL3"/>
</dbReference>